<dbReference type="Proteomes" id="UP000195331">
    <property type="component" value="Chromosome"/>
</dbReference>
<dbReference type="InterPro" id="IPR011990">
    <property type="entry name" value="TPR-like_helical_dom_sf"/>
</dbReference>
<organism evidence="3 4">
    <name type="scientific">Mycobacterium dioxanotrophicus</name>
    <dbReference type="NCBI Taxonomy" id="482462"/>
    <lineage>
        <taxon>Bacteria</taxon>
        <taxon>Bacillati</taxon>
        <taxon>Actinomycetota</taxon>
        <taxon>Actinomycetes</taxon>
        <taxon>Mycobacteriales</taxon>
        <taxon>Mycobacteriaceae</taxon>
        <taxon>Mycobacterium</taxon>
    </lineage>
</organism>
<dbReference type="Pfam" id="PF13424">
    <property type="entry name" value="TPR_12"/>
    <property type="match status" value="1"/>
</dbReference>
<keyword evidence="2" id="KW-0802">TPR repeat</keyword>
<evidence type="ECO:0000313" key="4">
    <source>
        <dbReference type="Proteomes" id="UP000195331"/>
    </source>
</evidence>
<sequence>MAESGPVCLAVAQHDGALAALAHGRLQDARLLGTAAVDAARATFGPDSPDLANVILTCADIEETAGDFGTARALAERAAGIAEPLAETCDPALMSLWVDIELMRARMLLNHAAFELADARLAAALRISRRILAADDHTVLSIHNLRGVTAKYRGRFDDAATHYEHIRVVLDVEPVRDRQALAVLLHNLGGLAHARGRIAEGLAHAQRGLEFRIDAVGDDDPDVACDLNAIGALHHDSGDTTAAVSCYQRALRIFESALGADHYEVGMTCANLAVSTAESDTTEARRLYERSLRILQSTLGTSHPDVALVQHNLAVLPAGAGDAESSSQRTRR</sequence>
<evidence type="ECO:0000256" key="2">
    <source>
        <dbReference type="ARBA" id="ARBA00022803"/>
    </source>
</evidence>
<protein>
    <recommendedName>
        <fullName evidence="5">Tetratricopeptide repeat protein</fullName>
    </recommendedName>
</protein>
<keyword evidence="4" id="KW-1185">Reference proteome</keyword>
<dbReference type="PANTHER" id="PTHR45641:SF19">
    <property type="entry name" value="NEPHROCYSTIN-3"/>
    <property type="match status" value="1"/>
</dbReference>
<dbReference type="SUPFAM" id="SSF48452">
    <property type="entry name" value="TPR-like"/>
    <property type="match status" value="2"/>
</dbReference>
<dbReference type="Gene3D" id="1.25.40.10">
    <property type="entry name" value="Tetratricopeptide repeat domain"/>
    <property type="match status" value="2"/>
</dbReference>
<dbReference type="EMBL" id="CP020809">
    <property type="protein sequence ID" value="ART67231.1"/>
    <property type="molecule type" value="Genomic_DNA"/>
</dbReference>
<gene>
    <name evidence="3" type="ORF">BTO20_00065</name>
</gene>
<dbReference type="OrthoDB" id="3885120at2"/>
<name>A0A1Y0BWF4_9MYCO</name>
<evidence type="ECO:0000313" key="3">
    <source>
        <dbReference type="EMBL" id="ART67231.1"/>
    </source>
</evidence>
<dbReference type="RefSeq" id="WP_087072340.1">
    <property type="nucleotide sequence ID" value="NZ_CP020809.1"/>
</dbReference>
<reference evidence="3 4" key="1">
    <citation type="submission" date="2017-04" db="EMBL/GenBank/DDBJ databases">
        <title>Whole Genome Sequence of 1,4-Dioxane Degrading Bacterium Mycobacterium dioxanotrophicus PH-06.</title>
        <authorList>
            <person name="He Y."/>
        </authorList>
    </citation>
    <scope>NUCLEOTIDE SEQUENCE [LARGE SCALE GENOMIC DNA]</scope>
    <source>
        <strain evidence="3 4">PH-06</strain>
    </source>
</reference>
<proteinExistence type="predicted"/>
<dbReference type="PANTHER" id="PTHR45641">
    <property type="entry name" value="TETRATRICOPEPTIDE REPEAT PROTEIN (AFU_ORTHOLOGUE AFUA_6G03870)"/>
    <property type="match status" value="1"/>
</dbReference>
<evidence type="ECO:0008006" key="5">
    <source>
        <dbReference type="Google" id="ProtNLM"/>
    </source>
</evidence>
<evidence type="ECO:0000256" key="1">
    <source>
        <dbReference type="ARBA" id="ARBA00022737"/>
    </source>
</evidence>
<dbReference type="Pfam" id="PF13374">
    <property type="entry name" value="TPR_10"/>
    <property type="match status" value="1"/>
</dbReference>
<keyword evidence="1" id="KW-0677">Repeat</keyword>
<accession>A0A1Y0BWF4</accession>
<dbReference type="KEGG" id="mdx:BTO20_00065"/>
<dbReference type="AlphaFoldDB" id="A0A1Y0BWF4"/>